<sequence>MNKIELLAPAGSMESLIAAINNGADAIYLGGNKFSARAYASNFDNETMMKAVDYAHSYNVKVYVTINTILKQSELKEALKYAGYLYEIGVDAIIIQDLGLVKLIRDVYPDFELHASTQMTIHNAEGALYFREKGMQRIVLSRELTLDEIKYISKDLGIETEIFVHGALCVCYSGQCLMSSMIGGRSGNRGRCAQPCRMQYTLKGENFGERKAYLLSPKDTCFIDDMDAIIKSGTSSLKVEGRMKKPEYVAGVTRNYRKAIDKVLVNTKFDLQRGRQELAQLFNREGFAKAYLYKNVGKDMMSYNYPKNTGVYIGQVSNSGEVKLEASVSLGDGIRFNDDGFTLSKILNNNNEVKEAFKGETVKLFPTGGYKKGYKLYKMSDKKLYDELNDYLKPYKRKINLTGEIEFKVNAPLCIKAKYNKKEYRVYGEMVEEATNKPLTRERVEEALRKSGEIPYKFDKIFFDIFDDGFIRISAINNLRRELFEKILKEEVSSYRRKRTEGPIKEWNAKCKENLGYIYSCITKDQLKALLEDNKAQNIALDIFFSRQKHALNKNDLKNLYETSKDKNIYLKVPSIIKQEFNSIVKIIDELKPYIKGIITSNAGIIKIYKDKLFIIGDYKLNIFNKDAAEFYAQDVDIPFLSLELNRKEIKELMKNTNCNLGMNIYGKTELMISEYCPMGSTFGNKSSKKECSGVCMKDNFKLIDRMNESFTVLGDNSCRSYILNSIATNLIDEMEELKSFNISNFRVDFKDESYDEVKDVLNQIANKAKNENNKYTKGHYKRGVE</sequence>
<dbReference type="RefSeq" id="WP_406760292.1">
    <property type="nucleotide sequence ID" value="NZ_JBJIAB010000001.1"/>
</dbReference>
<dbReference type="PANTHER" id="PTHR30217">
    <property type="entry name" value="PEPTIDASE U32 FAMILY"/>
    <property type="match status" value="1"/>
</dbReference>
<dbReference type="InterPro" id="IPR020988">
    <property type="entry name" value="Pept_U32_collagenase"/>
</dbReference>
<name>A0ABW8S1E0_9CLOT</name>
<comment type="caution">
    <text evidence="2">The sequence shown here is derived from an EMBL/GenBank/DDBJ whole genome shotgun (WGS) entry which is preliminary data.</text>
</comment>
<keyword evidence="3" id="KW-1185">Reference proteome</keyword>
<organism evidence="2 3">
    <name type="scientific">Candidatus Clostridium helianthi</name>
    <dbReference type="NCBI Taxonomy" id="3381660"/>
    <lineage>
        <taxon>Bacteria</taxon>
        <taxon>Bacillati</taxon>
        <taxon>Bacillota</taxon>
        <taxon>Clostridia</taxon>
        <taxon>Eubacteriales</taxon>
        <taxon>Clostridiaceae</taxon>
        <taxon>Clostridium</taxon>
    </lineage>
</organism>
<accession>A0ABW8S1E0</accession>
<dbReference type="Pfam" id="PF01136">
    <property type="entry name" value="Peptidase_U32"/>
    <property type="match status" value="2"/>
</dbReference>
<dbReference type="PANTHER" id="PTHR30217:SF10">
    <property type="entry name" value="23S RRNA 5-HYDROXYCYTIDINE C2501 SYNTHASE"/>
    <property type="match status" value="1"/>
</dbReference>
<feature type="domain" description="Peptidase U32 collagenase" evidence="1">
    <location>
        <begin position="376"/>
        <end position="490"/>
    </location>
</feature>
<dbReference type="InterPro" id="IPR051454">
    <property type="entry name" value="RNA/ubiquinone_mod_enzymes"/>
</dbReference>
<proteinExistence type="predicted"/>
<gene>
    <name evidence="2" type="ORF">ACJDTP_01705</name>
</gene>
<dbReference type="EMBL" id="JBJIAB010000001">
    <property type="protein sequence ID" value="MFL0163779.1"/>
    <property type="molecule type" value="Genomic_DNA"/>
</dbReference>
<dbReference type="Pfam" id="PF12392">
    <property type="entry name" value="DUF3656"/>
    <property type="match status" value="1"/>
</dbReference>
<evidence type="ECO:0000313" key="3">
    <source>
        <dbReference type="Proteomes" id="UP001623600"/>
    </source>
</evidence>
<dbReference type="PROSITE" id="PS01276">
    <property type="entry name" value="PEPTIDASE_U32"/>
    <property type="match status" value="1"/>
</dbReference>
<protein>
    <submittedName>
        <fullName evidence="2">DUF3656 domain-containing protein</fullName>
    </submittedName>
</protein>
<evidence type="ECO:0000259" key="1">
    <source>
        <dbReference type="Pfam" id="PF12392"/>
    </source>
</evidence>
<dbReference type="Proteomes" id="UP001623600">
    <property type="component" value="Unassembled WGS sequence"/>
</dbReference>
<reference evidence="2 3" key="1">
    <citation type="submission" date="2024-11" db="EMBL/GenBank/DDBJ databases">
        <authorList>
            <person name="Heng Y.C."/>
            <person name="Lim A.C.H."/>
            <person name="Lee J.K.Y."/>
            <person name="Kittelmann S."/>
        </authorList>
    </citation>
    <scope>NUCLEOTIDE SEQUENCE [LARGE SCALE GENOMIC DNA]</scope>
    <source>
        <strain evidence="2 3">WILCCON 0112</strain>
    </source>
</reference>
<evidence type="ECO:0000313" key="2">
    <source>
        <dbReference type="EMBL" id="MFL0163779.1"/>
    </source>
</evidence>
<dbReference type="InterPro" id="IPR001539">
    <property type="entry name" value="Peptidase_U32"/>
</dbReference>